<protein>
    <submittedName>
        <fullName evidence="1">Uncharacterized protein</fullName>
    </submittedName>
</protein>
<reference evidence="1 2" key="4">
    <citation type="journal article" date="2011" name="BMC Genomics">
        <title>RNA-Seq improves annotation of protein-coding genes in the cucumber genome.</title>
        <authorList>
            <person name="Li Z."/>
            <person name="Zhang Z."/>
            <person name="Yan P."/>
            <person name="Huang S."/>
            <person name="Fei Z."/>
            <person name="Lin K."/>
        </authorList>
    </citation>
    <scope>NUCLEOTIDE SEQUENCE [LARGE SCALE GENOMIC DNA]</scope>
    <source>
        <strain evidence="2">cv. 9930</strain>
    </source>
</reference>
<evidence type="ECO:0000313" key="2">
    <source>
        <dbReference type="Proteomes" id="UP000029981"/>
    </source>
</evidence>
<dbReference type="EMBL" id="CM002927">
    <property type="protein sequence ID" value="KGN49465.1"/>
    <property type="molecule type" value="Genomic_DNA"/>
</dbReference>
<accession>A0A0A0KIA4</accession>
<reference evidence="1 2" key="2">
    <citation type="journal article" date="2009" name="PLoS ONE">
        <title>An integrated genetic and cytogenetic map of the cucumber genome.</title>
        <authorList>
            <person name="Ren Y."/>
            <person name="Zhang Z."/>
            <person name="Liu J."/>
            <person name="Staub J.E."/>
            <person name="Han Y."/>
            <person name="Cheng Z."/>
            <person name="Li X."/>
            <person name="Lu J."/>
            <person name="Miao H."/>
            <person name="Kang H."/>
            <person name="Xie B."/>
            <person name="Gu X."/>
            <person name="Wang X."/>
            <person name="Du Y."/>
            <person name="Jin W."/>
            <person name="Huang S."/>
        </authorList>
    </citation>
    <scope>NUCLEOTIDE SEQUENCE [LARGE SCALE GENOMIC DNA]</scope>
    <source>
        <strain evidence="2">cv. 9930</strain>
    </source>
</reference>
<dbReference type="AlphaFoldDB" id="A0A0A0KIA4"/>
<gene>
    <name evidence="1" type="ORF">Csa_6G525505</name>
</gene>
<dbReference type="Gramene" id="KGN49465">
    <property type="protein sequence ID" value="KGN49465"/>
    <property type="gene ID" value="Csa_6G525505"/>
</dbReference>
<proteinExistence type="predicted"/>
<organism evidence="1 2">
    <name type="scientific">Cucumis sativus</name>
    <name type="common">Cucumber</name>
    <dbReference type="NCBI Taxonomy" id="3659"/>
    <lineage>
        <taxon>Eukaryota</taxon>
        <taxon>Viridiplantae</taxon>
        <taxon>Streptophyta</taxon>
        <taxon>Embryophyta</taxon>
        <taxon>Tracheophyta</taxon>
        <taxon>Spermatophyta</taxon>
        <taxon>Magnoliopsida</taxon>
        <taxon>eudicotyledons</taxon>
        <taxon>Gunneridae</taxon>
        <taxon>Pentapetalae</taxon>
        <taxon>rosids</taxon>
        <taxon>fabids</taxon>
        <taxon>Cucurbitales</taxon>
        <taxon>Cucurbitaceae</taxon>
        <taxon>Benincaseae</taxon>
        <taxon>Cucumis</taxon>
    </lineage>
</organism>
<sequence length="105" mass="11659">MYSHTRRNSNAVAIGGFPENRRLGFLATNLLFHSSLYDLLATGFDITNRNDGAKDAAIGRSFSNGQMGLNFAEIPHMEPFNTIPFQTPSCFKDIRIEIAPPRDSP</sequence>
<name>A0A0A0KIA4_CUCSA</name>
<dbReference type="Proteomes" id="UP000029981">
    <property type="component" value="Chromosome 6"/>
</dbReference>
<keyword evidence="2" id="KW-1185">Reference proteome</keyword>
<reference evidence="1 2" key="1">
    <citation type="journal article" date="2009" name="Nat. Genet.">
        <title>The genome of the cucumber, Cucumis sativus L.</title>
        <authorList>
            <person name="Huang S."/>
            <person name="Li R."/>
            <person name="Zhang Z."/>
            <person name="Li L."/>
            <person name="Gu X."/>
            <person name="Fan W."/>
            <person name="Lucas W.J."/>
            <person name="Wang X."/>
            <person name="Xie B."/>
            <person name="Ni P."/>
            <person name="Ren Y."/>
            <person name="Zhu H."/>
            <person name="Li J."/>
            <person name="Lin K."/>
            <person name="Jin W."/>
            <person name="Fei Z."/>
            <person name="Li G."/>
            <person name="Staub J."/>
            <person name="Kilian A."/>
            <person name="van der Vossen E.A."/>
            <person name="Wu Y."/>
            <person name="Guo J."/>
            <person name="He J."/>
            <person name="Jia Z."/>
            <person name="Ren Y."/>
            <person name="Tian G."/>
            <person name="Lu Y."/>
            <person name="Ruan J."/>
            <person name="Qian W."/>
            <person name="Wang M."/>
            <person name="Huang Q."/>
            <person name="Li B."/>
            <person name="Xuan Z."/>
            <person name="Cao J."/>
            <person name="Asan"/>
            <person name="Wu Z."/>
            <person name="Zhang J."/>
            <person name="Cai Q."/>
            <person name="Bai Y."/>
            <person name="Zhao B."/>
            <person name="Han Y."/>
            <person name="Li Y."/>
            <person name="Li X."/>
            <person name="Wang S."/>
            <person name="Shi Q."/>
            <person name="Liu S."/>
            <person name="Cho W.K."/>
            <person name="Kim J.Y."/>
            <person name="Xu Y."/>
            <person name="Heller-Uszynska K."/>
            <person name="Miao H."/>
            <person name="Cheng Z."/>
            <person name="Zhang S."/>
            <person name="Wu J."/>
            <person name="Yang Y."/>
            <person name="Kang H."/>
            <person name="Li M."/>
            <person name="Liang H."/>
            <person name="Ren X."/>
            <person name="Shi Z."/>
            <person name="Wen M."/>
            <person name="Jian M."/>
            <person name="Yang H."/>
            <person name="Zhang G."/>
            <person name="Yang Z."/>
            <person name="Chen R."/>
            <person name="Liu S."/>
            <person name="Li J."/>
            <person name="Ma L."/>
            <person name="Liu H."/>
            <person name="Zhou Y."/>
            <person name="Zhao J."/>
            <person name="Fang X."/>
            <person name="Li G."/>
            <person name="Fang L."/>
            <person name="Li Y."/>
            <person name="Liu D."/>
            <person name="Zheng H."/>
            <person name="Zhang Y."/>
            <person name="Qin N."/>
            <person name="Li Z."/>
            <person name="Yang G."/>
            <person name="Yang S."/>
            <person name="Bolund L."/>
            <person name="Kristiansen K."/>
            <person name="Zheng H."/>
            <person name="Li S."/>
            <person name="Zhang X."/>
            <person name="Yang H."/>
            <person name="Wang J."/>
            <person name="Sun R."/>
            <person name="Zhang B."/>
            <person name="Jiang S."/>
            <person name="Wang J."/>
            <person name="Du Y."/>
            <person name="Li S."/>
        </authorList>
    </citation>
    <scope>NUCLEOTIDE SEQUENCE [LARGE SCALE GENOMIC DNA]</scope>
    <source>
        <strain evidence="2">cv. 9930</strain>
    </source>
</reference>
<evidence type="ECO:0000313" key="1">
    <source>
        <dbReference type="EMBL" id="KGN49465.1"/>
    </source>
</evidence>
<reference evidence="1 2" key="3">
    <citation type="journal article" date="2010" name="BMC Genomics">
        <title>Transcriptome sequencing and comparative analysis of cucumber flowers with different sex types.</title>
        <authorList>
            <person name="Guo S."/>
            <person name="Zheng Y."/>
            <person name="Joung J.G."/>
            <person name="Liu S."/>
            <person name="Zhang Z."/>
            <person name="Crasta O.R."/>
            <person name="Sobral B.W."/>
            <person name="Xu Y."/>
            <person name="Huang S."/>
            <person name="Fei Z."/>
        </authorList>
    </citation>
    <scope>NUCLEOTIDE SEQUENCE [LARGE SCALE GENOMIC DNA]</scope>
    <source>
        <strain evidence="2">cv. 9930</strain>
    </source>
</reference>